<gene>
    <name evidence="1" type="ORF">M513_09879</name>
    <name evidence="2" type="ORF">M514_09879</name>
</gene>
<dbReference type="EMBL" id="KL367535">
    <property type="protein sequence ID" value="KFD65591.1"/>
    <property type="molecule type" value="Genomic_DNA"/>
</dbReference>
<protein>
    <submittedName>
        <fullName evidence="2">Uncharacterized protein</fullName>
    </submittedName>
</protein>
<evidence type="ECO:0000313" key="1">
    <source>
        <dbReference type="EMBL" id="KFD49228.1"/>
    </source>
</evidence>
<dbReference type="AlphaFoldDB" id="A0A085N7Z5"/>
<proteinExistence type="predicted"/>
<evidence type="ECO:0000313" key="3">
    <source>
        <dbReference type="Proteomes" id="UP000030764"/>
    </source>
</evidence>
<name>A0A085N7Z5_9BILA</name>
<keyword evidence="3" id="KW-1185">Reference proteome</keyword>
<dbReference type="Proteomes" id="UP000030764">
    <property type="component" value="Unassembled WGS sequence"/>
</dbReference>
<dbReference type="EMBL" id="KL363275">
    <property type="protein sequence ID" value="KFD49228.1"/>
    <property type="molecule type" value="Genomic_DNA"/>
</dbReference>
<reference evidence="2 3" key="1">
    <citation type="journal article" date="2014" name="Nat. Genet.">
        <title>Genome and transcriptome of the porcine whipworm Trichuris suis.</title>
        <authorList>
            <person name="Jex A.R."/>
            <person name="Nejsum P."/>
            <person name="Schwarz E.M."/>
            <person name="Hu L."/>
            <person name="Young N.D."/>
            <person name="Hall R.S."/>
            <person name="Korhonen P.K."/>
            <person name="Liao S."/>
            <person name="Thamsborg S."/>
            <person name="Xia J."/>
            <person name="Xu P."/>
            <person name="Wang S."/>
            <person name="Scheerlinck J.P."/>
            <person name="Hofmann A."/>
            <person name="Sternberg P.W."/>
            <person name="Wang J."/>
            <person name="Gasser R.B."/>
        </authorList>
    </citation>
    <scope>NUCLEOTIDE SEQUENCE [LARGE SCALE GENOMIC DNA]</scope>
    <source>
        <strain evidence="2">DCEP-RM93F</strain>
        <strain evidence="1">DCEP-RM93M</strain>
    </source>
</reference>
<dbReference type="Proteomes" id="UP000030758">
    <property type="component" value="Unassembled WGS sequence"/>
</dbReference>
<accession>A0A085N7Z5</accession>
<organism evidence="2">
    <name type="scientific">Trichuris suis</name>
    <name type="common">pig whipworm</name>
    <dbReference type="NCBI Taxonomy" id="68888"/>
    <lineage>
        <taxon>Eukaryota</taxon>
        <taxon>Metazoa</taxon>
        <taxon>Ecdysozoa</taxon>
        <taxon>Nematoda</taxon>
        <taxon>Enoplea</taxon>
        <taxon>Dorylaimia</taxon>
        <taxon>Trichinellida</taxon>
        <taxon>Trichuridae</taxon>
        <taxon>Trichuris</taxon>
    </lineage>
</organism>
<evidence type="ECO:0000313" key="2">
    <source>
        <dbReference type="EMBL" id="KFD65591.1"/>
    </source>
</evidence>
<sequence>MGKFGFAMIAKEILTPSSPNGVKSLPDDVPLLPLGPVGFPWLSCGGTISLSHASSPATHNQIHACWNTILVEER</sequence>